<feature type="region of interest" description="Disordered" evidence="1">
    <location>
        <begin position="217"/>
        <end position="261"/>
    </location>
</feature>
<proteinExistence type="predicted"/>
<evidence type="ECO:0000313" key="3">
    <source>
        <dbReference type="RefSeq" id="XP_018010368.1"/>
    </source>
</evidence>
<reference evidence="3" key="1">
    <citation type="submission" date="2025-08" db="UniProtKB">
        <authorList>
            <consortium name="RefSeq"/>
        </authorList>
    </citation>
    <scope>IDENTIFICATION</scope>
    <source>
        <tissue evidence="3">Whole organism</tissue>
    </source>
</reference>
<evidence type="ECO:0000256" key="1">
    <source>
        <dbReference type="SAM" id="MobiDB-lite"/>
    </source>
</evidence>
<dbReference type="GeneID" id="108667809"/>
<dbReference type="OrthoDB" id="10071004at2759"/>
<feature type="compositionally biased region" description="Polar residues" evidence="1">
    <location>
        <begin position="179"/>
        <end position="205"/>
    </location>
</feature>
<feature type="compositionally biased region" description="Basic and acidic residues" evidence="1">
    <location>
        <begin position="427"/>
        <end position="445"/>
    </location>
</feature>
<feature type="compositionally biased region" description="Basic residues" evidence="1">
    <location>
        <begin position="446"/>
        <end position="456"/>
    </location>
</feature>
<feature type="compositionally biased region" description="Polar residues" evidence="1">
    <location>
        <begin position="217"/>
        <end position="232"/>
    </location>
</feature>
<dbReference type="Proteomes" id="UP000694843">
    <property type="component" value="Unplaced"/>
</dbReference>
<feature type="compositionally biased region" description="Polar residues" evidence="1">
    <location>
        <begin position="245"/>
        <end position="261"/>
    </location>
</feature>
<sequence>MPKRCRSKNNNNNNANDNNNSNNPADTVAISGVSLIIPEEPKALESYFDPNEMKRQIADALKDSSVKPKGLIKSQQQLRSKRSKANINEFHALFGGKKSGKLSSPQVTRMLHYADVVSNKNNKENICELGGKLDQIAEENDVQSLREQMDFAIKDAIRENSPDERWKSVDASGKPPSPTQMTPNPTQLIPKPQSASQTPPQDTQLMPTEAQMVLSETQLGPKSQSQTKQETLTIPKGTSIIPKETSLNPQATPLNPQENPLSPQKTPLIPQETPLSPQETFLIPHDTPLVPQDPIVMRTARTSISADQQEVASSKINSIGTLLGGIDPEVLSELELDDTNWEVISVDGWSHCGSDTEDQFYLISRDDALAIHSFDEDSGEFDDEDTDDRRSSDLKDEGSSGNADTKDDSVNISDSIDQNLPRVDSNANKDELETATKEPTSEQSKKSKGKKNKKGNKQQTNTSKSDTTIPGNDGGVTACPTPTCTNPQKKKKVVVTRKYVGKDDFGEKLTALGFSPVTEAGKSDSQQWSGLYNGNQVMVTARVLCGVLLVTLRAESDGLLQGLTTLQGLTATTGLLSYTNLTLPAVQPAC</sequence>
<feature type="region of interest" description="Disordered" evidence="1">
    <location>
        <begin position="1"/>
        <end position="27"/>
    </location>
</feature>
<name>A0A8B7N9Z8_HYAAZ</name>
<feature type="compositionally biased region" description="Basic and acidic residues" evidence="1">
    <location>
        <begin position="155"/>
        <end position="168"/>
    </location>
</feature>
<feature type="compositionally biased region" description="Low complexity" evidence="1">
    <location>
        <begin position="9"/>
        <end position="23"/>
    </location>
</feature>
<feature type="compositionally biased region" description="Basic and acidic residues" evidence="1">
    <location>
        <begin position="387"/>
        <end position="409"/>
    </location>
</feature>
<feature type="region of interest" description="Disordered" evidence="1">
    <location>
        <begin position="374"/>
        <end position="488"/>
    </location>
</feature>
<organism evidence="2 3">
    <name type="scientific">Hyalella azteca</name>
    <name type="common">Amphipod</name>
    <dbReference type="NCBI Taxonomy" id="294128"/>
    <lineage>
        <taxon>Eukaryota</taxon>
        <taxon>Metazoa</taxon>
        <taxon>Ecdysozoa</taxon>
        <taxon>Arthropoda</taxon>
        <taxon>Crustacea</taxon>
        <taxon>Multicrustacea</taxon>
        <taxon>Malacostraca</taxon>
        <taxon>Eumalacostraca</taxon>
        <taxon>Peracarida</taxon>
        <taxon>Amphipoda</taxon>
        <taxon>Senticaudata</taxon>
        <taxon>Talitrida</taxon>
        <taxon>Talitroidea</taxon>
        <taxon>Hyalellidae</taxon>
        <taxon>Hyalella</taxon>
    </lineage>
</organism>
<evidence type="ECO:0000313" key="2">
    <source>
        <dbReference type="Proteomes" id="UP000694843"/>
    </source>
</evidence>
<feature type="region of interest" description="Disordered" evidence="1">
    <location>
        <begin position="155"/>
        <end position="205"/>
    </location>
</feature>
<feature type="compositionally biased region" description="Acidic residues" evidence="1">
    <location>
        <begin position="376"/>
        <end position="386"/>
    </location>
</feature>
<dbReference type="KEGG" id="hazt:108667809"/>
<dbReference type="RefSeq" id="XP_018010368.1">
    <property type="nucleotide sequence ID" value="XM_018154879.2"/>
</dbReference>
<gene>
    <name evidence="3" type="primary">LOC108667809</name>
</gene>
<protein>
    <submittedName>
        <fullName evidence="3">Myb-like protein AA</fullName>
    </submittedName>
</protein>
<accession>A0A8B7N9Z8</accession>
<keyword evidence="2" id="KW-1185">Reference proteome</keyword>
<dbReference type="AlphaFoldDB" id="A0A8B7N9Z8"/>